<keyword evidence="9 12" id="KW-0808">Transferase</keyword>
<evidence type="ECO:0000256" key="4">
    <source>
        <dbReference type="ARBA" id="ARBA00011218"/>
    </source>
</evidence>
<dbReference type="EMBL" id="QEAP01000059">
    <property type="protein sequence ID" value="TPX76061.1"/>
    <property type="molecule type" value="Genomic_DNA"/>
</dbReference>
<name>A0A507FHZ7_9FUNG</name>
<dbReference type="FunFam" id="3.20.20.70:FF:000090">
    <property type="entry name" value="Nicotinate-nucleotide pyrophosphorylase [carboxylating]"/>
    <property type="match status" value="1"/>
</dbReference>
<evidence type="ECO:0000256" key="12">
    <source>
        <dbReference type="PIRNR" id="PIRNR006250"/>
    </source>
</evidence>
<dbReference type="InterPro" id="IPR004393">
    <property type="entry name" value="NadC"/>
</dbReference>
<organism evidence="15 16">
    <name type="scientific">Chytriomyces confervae</name>
    <dbReference type="NCBI Taxonomy" id="246404"/>
    <lineage>
        <taxon>Eukaryota</taxon>
        <taxon>Fungi</taxon>
        <taxon>Fungi incertae sedis</taxon>
        <taxon>Chytridiomycota</taxon>
        <taxon>Chytridiomycota incertae sedis</taxon>
        <taxon>Chytridiomycetes</taxon>
        <taxon>Chytridiales</taxon>
        <taxon>Chytriomycetaceae</taxon>
        <taxon>Chytriomyces</taxon>
    </lineage>
</organism>
<evidence type="ECO:0000313" key="16">
    <source>
        <dbReference type="Proteomes" id="UP000320333"/>
    </source>
</evidence>
<dbReference type="InterPro" id="IPR002638">
    <property type="entry name" value="Quinolinate_PRibosylTrfase_C"/>
</dbReference>
<dbReference type="UniPathway" id="UPA00253">
    <property type="reaction ID" value="UER00331"/>
</dbReference>
<dbReference type="GO" id="GO:0009435">
    <property type="term" value="P:NAD+ biosynthetic process"/>
    <property type="evidence" value="ECO:0007669"/>
    <property type="project" value="UniProtKB-UniPathway"/>
</dbReference>
<dbReference type="SUPFAM" id="SSF51690">
    <property type="entry name" value="Nicotinate/Quinolinate PRTase C-terminal domain-like"/>
    <property type="match status" value="1"/>
</dbReference>
<evidence type="ECO:0000256" key="3">
    <source>
        <dbReference type="ARBA" id="ARBA00009400"/>
    </source>
</evidence>
<dbReference type="SUPFAM" id="SSF54675">
    <property type="entry name" value="Nicotinate/Quinolinate PRTase N-terminal domain-like"/>
    <property type="match status" value="1"/>
</dbReference>
<evidence type="ECO:0000259" key="14">
    <source>
        <dbReference type="Pfam" id="PF02749"/>
    </source>
</evidence>
<evidence type="ECO:0000259" key="13">
    <source>
        <dbReference type="Pfam" id="PF01729"/>
    </source>
</evidence>
<comment type="function">
    <text evidence="1 12">Involved in the catabolism of quinolinic acid (QA).</text>
</comment>
<evidence type="ECO:0000256" key="7">
    <source>
        <dbReference type="ARBA" id="ARBA00022642"/>
    </source>
</evidence>
<comment type="pathway">
    <text evidence="2 12">Cofactor biosynthesis; NAD(+) biosynthesis; nicotinate D-ribonucleotide from quinolinate: step 1/1.</text>
</comment>
<dbReference type="InterPro" id="IPR022412">
    <property type="entry name" value="Quinolinate_PRibosylTrfase_N"/>
</dbReference>
<evidence type="ECO:0000256" key="8">
    <source>
        <dbReference type="ARBA" id="ARBA00022676"/>
    </source>
</evidence>
<evidence type="ECO:0000256" key="1">
    <source>
        <dbReference type="ARBA" id="ARBA00003237"/>
    </source>
</evidence>
<dbReference type="STRING" id="246404.A0A507FHZ7"/>
<comment type="catalytic activity">
    <reaction evidence="11 12">
        <text>nicotinate beta-D-ribonucleotide + CO2 + diphosphate = quinolinate + 5-phospho-alpha-D-ribose 1-diphosphate + 2 H(+)</text>
        <dbReference type="Rhea" id="RHEA:12733"/>
        <dbReference type="ChEBI" id="CHEBI:15378"/>
        <dbReference type="ChEBI" id="CHEBI:16526"/>
        <dbReference type="ChEBI" id="CHEBI:29959"/>
        <dbReference type="ChEBI" id="CHEBI:33019"/>
        <dbReference type="ChEBI" id="CHEBI:57502"/>
        <dbReference type="ChEBI" id="CHEBI:58017"/>
        <dbReference type="EC" id="2.4.2.19"/>
    </reaction>
</comment>
<evidence type="ECO:0000313" key="15">
    <source>
        <dbReference type="EMBL" id="TPX76061.1"/>
    </source>
</evidence>
<protein>
    <recommendedName>
        <fullName evidence="6 12">Nicotinate-nucleotide pyrophosphorylase [carboxylating]</fullName>
        <ecNumber evidence="5 12">2.4.2.19</ecNumber>
    </recommendedName>
    <alternativeName>
        <fullName evidence="10 12">Quinolinate phosphoribosyltransferase [decarboxylating]</fullName>
    </alternativeName>
</protein>
<comment type="similarity">
    <text evidence="3 12">Belongs to the NadC/ModD family.</text>
</comment>
<dbReference type="Gene3D" id="3.20.20.70">
    <property type="entry name" value="Aldolase class I"/>
    <property type="match status" value="1"/>
</dbReference>
<keyword evidence="8 12" id="KW-0328">Glycosyltransferase</keyword>
<dbReference type="GO" id="GO:0005737">
    <property type="term" value="C:cytoplasm"/>
    <property type="evidence" value="ECO:0007669"/>
    <property type="project" value="TreeGrafter"/>
</dbReference>
<evidence type="ECO:0000256" key="5">
    <source>
        <dbReference type="ARBA" id="ARBA00011944"/>
    </source>
</evidence>
<dbReference type="Proteomes" id="UP000320333">
    <property type="component" value="Unassembled WGS sequence"/>
</dbReference>
<dbReference type="InterPro" id="IPR037128">
    <property type="entry name" value="Quinolinate_PRibosylTase_N_sf"/>
</dbReference>
<evidence type="ECO:0000256" key="11">
    <source>
        <dbReference type="ARBA" id="ARBA00047445"/>
    </source>
</evidence>
<evidence type="ECO:0000256" key="10">
    <source>
        <dbReference type="ARBA" id="ARBA00033102"/>
    </source>
</evidence>
<evidence type="ECO:0000256" key="6">
    <source>
        <dbReference type="ARBA" id="ARBA00020990"/>
    </source>
</evidence>
<dbReference type="Gene3D" id="3.90.1170.20">
    <property type="entry name" value="Quinolinate phosphoribosyl transferase, N-terminal domain"/>
    <property type="match status" value="1"/>
</dbReference>
<dbReference type="NCBIfam" id="TIGR00078">
    <property type="entry name" value="nadC"/>
    <property type="match status" value="1"/>
</dbReference>
<dbReference type="GO" id="GO:0034213">
    <property type="term" value="P:quinolinate catabolic process"/>
    <property type="evidence" value="ECO:0007669"/>
    <property type="project" value="TreeGrafter"/>
</dbReference>
<dbReference type="AlphaFoldDB" id="A0A507FHZ7"/>
<sequence length="302" mass="32497">MSNVLFESVLPPAQLQKAVADWLLEDTPSFDVGGFVVGTDDQVAILFCKAKGVLAGVPFFDEVFRQVTGCRVEWHFKEGVDLDPSTTKNGKLEVARVYGPARNLLLGERPALNMLARASGIATRCRKLRAMKEKAGWHGVIAGTRKTTPGFRLVEKYAMLVGGVDTHRMDLSSMVMLKDNHIWATGSISGAVAKARSVAGFSVKIEVECCSEAEADEAITAGADIVMLDNFDGPGIRVAAKSLKERWSGKAKFLVEGSGGLTEDNVASYFCPDVDVLSFGSVTQSVPHIDFSLKVQPASKAK</sequence>
<comment type="caution">
    <text evidence="15">The sequence shown here is derived from an EMBL/GenBank/DDBJ whole genome shotgun (WGS) entry which is preliminary data.</text>
</comment>
<dbReference type="Pfam" id="PF02749">
    <property type="entry name" value="QRPTase_N"/>
    <property type="match status" value="1"/>
</dbReference>
<accession>A0A507FHZ7</accession>
<evidence type="ECO:0000256" key="2">
    <source>
        <dbReference type="ARBA" id="ARBA00004893"/>
    </source>
</evidence>
<dbReference type="PIRSF" id="PIRSF006250">
    <property type="entry name" value="NadC_ModD"/>
    <property type="match status" value="1"/>
</dbReference>
<dbReference type="InterPro" id="IPR036068">
    <property type="entry name" value="Nicotinate_pribotase-like_C"/>
</dbReference>
<dbReference type="PANTHER" id="PTHR32179">
    <property type="entry name" value="NICOTINATE-NUCLEOTIDE PYROPHOSPHORYLASE [CARBOXYLATING]"/>
    <property type="match status" value="1"/>
</dbReference>
<dbReference type="CDD" id="cd01572">
    <property type="entry name" value="QPRTase"/>
    <property type="match status" value="1"/>
</dbReference>
<evidence type="ECO:0000256" key="9">
    <source>
        <dbReference type="ARBA" id="ARBA00022679"/>
    </source>
</evidence>
<dbReference type="Pfam" id="PF01729">
    <property type="entry name" value="QRPTase_C"/>
    <property type="match status" value="1"/>
</dbReference>
<dbReference type="GO" id="GO:0004514">
    <property type="term" value="F:nicotinate-nucleotide diphosphorylase (carboxylating) activity"/>
    <property type="evidence" value="ECO:0007669"/>
    <property type="project" value="UniProtKB-EC"/>
</dbReference>
<feature type="domain" description="Quinolinate phosphoribosyl transferase N-terminal" evidence="14">
    <location>
        <begin position="42"/>
        <end position="119"/>
    </location>
</feature>
<gene>
    <name evidence="15" type="ORF">CcCBS67573_g02673</name>
</gene>
<proteinExistence type="inferred from homology"/>
<dbReference type="PANTHER" id="PTHR32179:SF3">
    <property type="entry name" value="NICOTINATE-NUCLEOTIDE PYROPHOSPHORYLASE [CARBOXYLATING]"/>
    <property type="match status" value="1"/>
</dbReference>
<dbReference type="InterPro" id="IPR027277">
    <property type="entry name" value="NadC/ModD"/>
</dbReference>
<comment type="subunit">
    <text evidence="4 12">Hexamer formed by 3 homodimers.</text>
</comment>
<dbReference type="InterPro" id="IPR013785">
    <property type="entry name" value="Aldolase_TIM"/>
</dbReference>
<dbReference type="EC" id="2.4.2.19" evidence="5 12"/>
<keyword evidence="16" id="KW-1185">Reference proteome</keyword>
<reference evidence="15 16" key="1">
    <citation type="journal article" date="2019" name="Sci. Rep.">
        <title>Comparative genomics of chytrid fungi reveal insights into the obligate biotrophic and pathogenic lifestyle of Synchytrium endobioticum.</title>
        <authorList>
            <person name="van de Vossenberg B.T.L.H."/>
            <person name="Warris S."/>
            <person name="Nguyen H.D.T."/>
            <person name="van Gent-Pelzer M.P.E."/>
            <person name="Joly D.L."/>
            <person name="van de Geest H.C."/>
            <person name="Bonants P.J.M."/>
            <person name="Smith D.S."/>
            <person name="Levesque C.A."/>
            <person name="van der Lee T.A.J."/>
        </authorList>
    </citation>
    <scope>NUCLEOTIDE SEQUENCE [LARGE SCALE GENOMIC DNA]</scope>
    <source>
        <strain evidence="15 16">CBS 675.73</strain>
    </source>
</reference>
<dbReference type="OrthoDB" id="10067394at2759"/>
<keyword evidence="7 12" id="KW-0662">Pyridine nucleotide biosynthesis</keyword>
<feature type="domain" description="Quinolinate phosphoribosyl transferase C-terminal" evidence="13">
    <location>
        <begin position="121"/>
        <end position="294"/>
    </location>
</feature>